<keyword evidence="5" id="KW-1185">Reference proteome</keyword>
<dbReference type="Proteomes" id="UP000636709">
    <property type="component" value="Unassembled WGS sequence"/>
</dbReference>
<reference evidence="4" key="1">
    <citation type="submission" date="2020-07" db="EMBL/GenBank/DDBJ databases">
        <title>Genome sequence and genetic diversity analysis of an under-domesticated orphan crop, white fonio (Digitaria exilis).</title>
        <authorList>
            <person name="Bennetzen J.L."/>
            <person name="Chen S."/>
            <person name="Ma X."/>
            <person name="Wang X."/>
            <person name="Yssel A.E.J."/>
            <person name="Chaluvadi S.R."/>
            <person name="Johnson M."/>
            <person name="Gangashetty P."/>
            <person name="Hamidou F."/>
            <person name="Sanogo M.D."/>
            <person name="Zwaenepoel A."/>
            <person name="Wallace J."/>
            <person name="Van De Peer Y."/>
            <person name="Van Deynze A."/>
        </authorList>
    </citation>
    <scope>NUCLEOTIDE SEQUENCE</scope>
    <source>
        <tissue evidence="4">Leaves</tissue>
    </source>
</reference>
<dbReference type="EMBL" id="JACEFO010001671">
    <property type="protein sequence ID" value="KAF8722505.1"/>
    <property type="molecule type" value="Genomic_DNA"/>
</dbReference>
<evidence type="ECO:0000313" key="4">
    <source>
        <dbReference type="EMBL" id="KAF8722505.1"/>
    </source>
</evidence>
<proteinExistence type="predicted"/>
<dbReference type="InterPro" id="IPR036767">
    <property type="entry name" value="ApaG_sf"/>
</dbReference>
<dbReference type="AlphaFoldDB" id="A0A835EXI8"/>
<comment type="pathway">
    <text evidence="1">Protein modification; protein ubiquitination.</text>
</comment>
<dbReference type="PANTHER" id="PTHR47463">
    <property type="entry name" value="F-BOX PROTEIN SKIP16"/>
    <property type="match status" value="1"/>
</dbReference>
<dbReference type="InterPro" id="IPR037883">
    <property type="entry name" value="Knr4/Smi1-like_sf"/>
</dbReference>
<organism evidence="4 5">
    <name type="scientific">Digitaria exilis</name>
    <dbReference type="NCBI Taxonomy" id="1010633"/>
    <lineage>
        <taxon>Eukaryota</taxon>
        <taxon>Viridiplantae</taxon>
        <taxon>Streptophyta</taxon>
        <taxon>Embryophyta</taxon>
        <taxon>Tracheophyta</taxon>
        <taxon>Spermatophyta</taxon>
        <taxon>Magnoliopsida</taxon>
        <taxon>Liliopsida</taxon>
        <taxon>Poales</taxon>
        <taxon>Poaceae</taxon>
        <taxon>PACMAD clade</taxon>
        <taxon>Panicoideae</taxon>
        <taxon>Panicodae</taxon>
        <taxon>Paniceae</taxon>
        <taxon>Anthephorinae</taxon>
        <taxon>Digitaria</taxon>
    </lineage>
</organism>
<dbReference type="InterPro" id="IPR007474">
    <property type="entry name" value="ApaG_domain"/>
</dbReference>
<protein>
    <recommendedName>
        <fullName evidence="3">ApaG domain-containing protein</fullName>
    </recommendedName>
</protein>
<dbReference type="SUPFAM" id="SSF160631">
    <property type="entry name" value="SMI1/KNR4-like"/>
    <property type="match status" value="1"/>
</dbReference>
<keyword evidence="2" id="KW-0833">Ubl conjugation pathway</keyword>
<gene>
    <name evidence="4" type="ORF">HU200_022332</name>
</gene>
<sequence length="459" mass="51431">MASPSPQPTEIAPTAAAGLESAEGLVLHKVIYKAGARPAAALACASTRLRDAVADEYLWRRFCAEDLGLDAPVDPASRPLPSFQVAYKVWLESFGMYPLPLVKRVKEFWNSMNIWLSENFPEAAETLLEGVSEDELKSAEDDLGFKFPMPTRLLYRFCNAQLPFNEHDYGTHLISTYGIIGGYDFNDHLVNVHLSPLEQILEDTKEYYHGYPDDFNGRELIVVATSWFHPKQFLLNCCNGELYVGTSNLERGEMLPCVPTALIKPTDKDLPQDGLLLWLEEHLRRLQNGMIKTRMLKTRMLTRSKYISLYPEGPPSCTSAVTNGVKVRASGVFVPEYPPQSPVPERSCLYTYSIRMSVPEACMLGDVYCSSCQLYSCHWTIRSRDLVVSHAREGIIEQYPVLTPGQDESVYDSCMSLPEGPQSVEGSFSFVPGKLSRPVGEPFEVTVAPFPLEVPEYIF</sequence>
<dbReference type="OrthoDB" id="2305498at2759"/>
<evidence type="ECO:0000256" key="2">
    <source>
        <dbReference type="ARBA" id="ARBA00022786"/>
    </source>
</evidence>
<name>A0A835EXI8_9POAL</name>
<feature type="domain" description="ApaG" evidence="3">
    <location>
        <begin position="319"/>
        <end position="459"/>
    </location>
</feature>
<evidence type="ECO:0000313" key="5">
    <source>
        <dbReference type="Proteomes" id="UP000636709"/>
    </source>
</evidence>
<dbReference type="SUPFAM" id="SSF110069">
    <property type="entry name" value="ApaG-like"/>
    <property type="match status" value="1"/>
</dbReference>
<evidence type="ECO:0000256" key="1">
    <source>
        <dbReference type="ARBA" id="ARBA00004906"/>
    </source>
</evidence>
<accession>A0A835EXI8</accession>
<comment type="caution">
    <text evidence="4">The sequence shown here is derived from an EMBL/GenBank/DDBJ whole genome shotgun (WGS) entry which is preliminary data.</text>
</comment>
<dbReference type="InterPro" id="IPR036047">
    <property type="entry name" value="F-box-like_dom_sf"/>
</dbReference>
<evidence type="ECO:0000259" key="3">
    <source>
        <dbReference type="PROSITE" id="PS51087"/>
    </source>
</evidence>
<dbReference type="SUPFAM" id="SSF81383">
    <property type="entry name" value="F-box domain"/>
    <property type="match status" value="1"/>
</dbReference>
<dbReference type="PANTHER" id="PTHR47463:SF2">
    <property type="entry name" value="F-BOX PROTEIN SKIP16"/>
    <property type="match status" value="1"/>
</dbReference>
<dbReference type="PROSITE" id="PS51087">
    <property type="entry name" value="APAG"/>
    <property type="match status" value="1"/>
</dbReference>
<dbReference type="Pfam" id="PF04379">
    <property type="entry name" value="DUF525"/>
    <property type="match status" value="1"/>
</dbReference>
<dbReference type="Gene3D" id="2.60.40.1470">
    <property type="entry name" value="ApaG domain"/>
    <property type="match status" value="1"/>
</dbReference>